<gene>
    <name evidence="3" type="ORF">SAMN06297251_10839</name>
</gene>
<name>A0A1W2BZ59_9HYPH</name>
<evidence type="ECO:0000256" key="1">
    <source>
        <dbReference type="SAM" id="MobiDB-lite"/>
    </source>
</evidence>
<proteinExistence type="predicted"/>
<feature type="compositionally biased region" description="Polar residues" evidence="1">
    <location>
        <begin position="72"/>
        <end position="81"/>
    </location>
</feature>
<dbReference type="SUPFAM" id="SSF52833">
    <property type="entry name" value="Thioredoxin-like"/>
    <property type="match status" value="1"/>
</dbReference>
<dbReference type="Proteomes" id="UP000192656">
    <property type="component" value="Unassembled WGS sequence"/>
</dbReference>
<evidence type="ECO:0000313" key="3">
    <source>
        <dbReference type="EMBL" id="SMC78034.1"/>
    </source>
</evidence>
<keyword evidence="4" id="KW-1185">Reference proteome</keyword>
<reference evidence="3 4" key="1">
    <citation type="submission" date="2017-04" db="EMBL/GenBank/DDBJ databases">
        <authorList>
            <person name="Afonso C.L."/>
            <person name="Miller P.J."/>
            <person name="Scott M.A."/>
            <person name="Spackman E."/>
            <person name="Goraichik I."/>
            <person name="Dimitrov K.M."/>
            <person name="Suarez D.L."/>
            <person name="Swayne D.E."/>
        </authorList>
    </citation>
    <scope>NUCLEOTIDE SEQUENCE [LARGE SCALE GENOMIC DNA]</scope>
    <source>
        <strain evidence="3 4">CGMCC 1.10972</strain>
    </source>
</reference>
<dbReference type="EMBL" id="FWXR01000008">
    <property type="protein sequence ID" value="SMC78034.1"/>
    <property type="molecule type" value="Genomic_DNA"/>
</dbReference>
<feature type="compositionally biased region" description="Low complexity" evidence="1">
    <location>
        <begin position="58"/>
        <end position="70"/>
    </location>
</feature>
<dbReference type="Gene3D" id="3.40.30.10">
    <property type="entry name" value="Glutaredoxin"/>
    <property type="match status" value="1"/>
</dbReference>
<accession>A0A1W2BZ59</accession>
<dbReference type="InterPro" id="IPR012336">
    <property type="entry name" value="Thioredoxin-like_fold"/>
</dbReference>
<dbReference type="InterPro" id="IPR036249">
    <property type="entry name" value="Thioredoxin-like_sf"/>
</dbReference>
<evidence type="ECO:0000313" key="4">
    <source>
        <dbReference type="Proteomes" id="UP000192656"/>
    </source>
</evidence>
<dbReference type="Pfam" id="PF13098">
    <property type="entry name" value="Thioredoxin_2"/>
    <property type="match status" value="1"/>
</dbReference>
<feature type="compositionally biased region" description="Polar residues" evidence="1">
    <location>
        <begin position="88"/>
        <end position="101"/>
    </location>
</feature>
<protein>
    <submittedName>
        <fullName evidence="3">Thiol:disulfide interchange protein DsbG</fullName>
    </submittedName>
</protein>
<dbReference type="STRING" id="937218.SAMN06297251_10839"/>
<feature type="region of interest" description="Disordered" evidence="1">
    <location>
        <begin position="58"/>
        <end position="101"/>
    </location>
</feature>
<feature type="domain" description="Thioredoxin-like fold" evidence="2">
    <location>
        <begin position="142"/>
        <end position="267"/>
    </location>
</feature>
<sequence length="294" mass="31144">MLQDGDRATPFATLSGLQSWIVTGADGNRRIVFTTNDGMTIEGKMLTPDGRDLTAALLGPGASPMAAPASEQDASVGSSQRLAPEPVTAQSQSASSTPEPQTIAAQAGNEVMVPAKATTLDELLDQATRMSVWFSAGNPKPNAPVVYMMADPTCPYCAQSVDKLASKIESGDIDLRVILAPIRNQDAVFQAASILQSQDPAGDFVTHERSQVGTTSSTLTMFDRTAINPDVVRGLQRNVAWGRLNGVKGVPFWIYQGPDGAKVRAGLLADDMLSEIEPLPKQPASYPQSEESAQ</sequence>
<organism evidence="3 4">
    <name type="scientific">Fulvimarina manganoxydans</name>
    <dbReference type="NCBI Taxonomy" id="937218"/>
    <lineage>
        <taxon>Bacteria</taxon>
        <taxon>Pseudomonadati</taxon>
        <taxon>Pseudomonadota</taxon>
        <taxon>Alphaproteobacteria</taxon>
        <taxon>Hyphomicrobiales</taxon>
        <taxon>Aurantimonadaceae</taxon>
        <taxon>Fulvimarina</taxon>
    </lineage>
</organism>
<dbReference type="AlphaFoldDB" id="A0A1W2BZ59"/>
<evidence type="ECO:0000259" key="2">
    <source>
        <dbReference type="Pfam" id="PF13098"/>
    </source>
</evidence>